<sequence>MDMWRDFELMKEDEVVVVEVLELVDPGPQQNHTWLVGKVHYCSTRSADAKAFKNSNVQILCVKNRYGGEGRGYEPISIPIFR</sequence>
<reference evidence="1 2" key="1">
    <citation type="submission" date="2024-01" db="EMBL/GenBank/DDBJ databases">
        <title>The genomes of 5 underutilized Papilionoideae crops provide insights into root nodulation and disease resistanc.</title>
        <authorList>
            <person name="Yuan L."/>
        </authorList>
    </citation>
    <scope>NUCLEOTIDE SEQUENCE [LARGE SCALE GENOMIC DNA]</scope>
    <source>
        <strain evidence="1">ZHUSHIDOU_FW_LH</strain>
        <tissue evidence="1">Leaf</tissue>
    </source>
</reference>
<organism evidence="1 2">
    <name type="scientific">Crotalaria pallida</name>
    <name type="common">Smooth rattlebox</name>
    <name type="synonym">Crotalaria striata</name>
    <dbReference type="NCBI Taxonomy" id="3830"/>
    <lineage>
        <taxon>Eukaryota</taxon>
        <taxon>Viridiplantae</taxon>
        <taxon>Streptophyta</taxon>
        <taxon>Embryophyta</taxon>
        <taxon>Tracheophyta</taxon>
        <taxon>Spermatophyta</taxon>
        <taxon>Magnoliopsida</taxon>
        <taxon>eudicotyledons</taxon>
        <taxon>Gunneridae</taxon>
        <taxon>Pentapetalae</taxon>
        <taxon>rosids</taxon>
        <taxon>fabids</taxon>
        <taxon>Fabales</taxon>
        <taxon>Fabaceae</taxon>
        <taxon>Papilionoideae</taxon>
        <taxon>50 kb inversion clade</taxon>
        <taxon>genistoids sensu lato</taxon>
        <taxon>core genistoids</taxon>
        <taxon>Crotalarieae</taxon>
        <taxon>Crotalaria</taxon>
    </lineage>
</organism>
<dbReference type="AlphaFoldDB" id="A0AAN9EMF0"/>
<dbReference type="EMBL" id="JAYWIO010000006">
    <property type="protein sequence ID" value="KAK7257415.1"/>
    <property type="molecule type" value="Genomic_DNA"/>
</dbReference>
<proteinExistence type="predicted"/>
<protein>
    <submittedName>
        <fullName evidence="1">Uncharacterized protein</fullName>
    </submittedName>
</protein>
<comment type="caution">
    <text evidence="1">The sequence shown here is derived from an EMBL/GenBank/DDBJ whole genome shotgun (WGS) entry which is preliminary data.</text>
</comment>
<name>A0AAN9EMF0_CROPI</name>
<accession>A0AAN9EMF0</accession>
<evidence type="ECO:0000313" key="2">
    <source>
        <dbReference type="Proteomes" id="UP001372338"/>
    </source>
</evidence>
<evidence type="ECO:0000313" key="1">
    <source>
        <dbReference type="EMBL" id="KAK7257415.1"/>
    </source>
</evidence>
<gene>
    <name evidence="1" type="ORF">RIF29_31387</name>
</gene>
<keyword evidence="2" id="KW-1185">Reference proteome</keyword>
<dbReference type="Proteomes" id="UP001372338">
    <property type="component" value="Unassembled WGS sequence"/>
</dbReference>